<reference evidence="3" key="1">
    <citation type="journal article" date="2019" name="Int. J. Syst. Evol. Microbiol.">
        <title>The Global Catalogue of Microorganisms (GCM) 10K type strain sequencing project: providing services to taxonomists for standard genome sequencing and annotation.</title>
        <authorList>
            <consortium name="The Broad Institute Genomics Platform"/>
            <consortium name="The Broad Institute Genome Sequencing Center for Infectious Disease"/>
            <person name="Wu L."/>
            <person name="Ma J."/>
        </authorList>
    </citation>
    <scope>NUCLEOTIDE SEQUENCE [LARGE SCALE GENOMIC DNA]</scope>
    <source>
        <strain evidence="3">JCM 31696</strain>
    </source>
</reference>
<keyword evidence="3" id="KW-1185">Reference proteome</keyword>
<protein>
    <submittedName>
        <fullName evidence="2">SH3-like domain-containing protein</fullName>
        <ecNumber evidence="2">4.2.1.84</ecNumber>
    </submittedName>
</protein>
<accession>A0ABW3CDF5</accession>
<dbReference type="Gene3D" id="2.30.30.50">
    <property type="match status" value="1"/>
</dbReference>
<dbReference type="GO" id="GO:0018822">
    <property type="term" value="F:nitrile hydratase activity"/>
    <property type="evidence" value="ECO:0007669"/>
    <property type="project" value="UniProtKB-EC"/>
</dbReference>
<evidence type="ECO:0000313" key="3">
    <source>
        <dbReference type="Proteomes" id="UP001597083"/>
    </source>
</evidence>
<feature type="non-terminal residue" evidence="2">
    <location>
        <position position="67"/>
    </location>
</feature>
<dbReference type="Proteomes" id="UP001597083">
    <property type="component" value="Unassembled WGS sequence"/>
</dbReference>
<dbReference type="InterPro" id="IPR008990">
    <property type="entry name" value="Elect_transpt_acc-like_dom_sf"/>
</dbReference>
<dbReference type="EC" id="4.2.1.84" evidence="2"/>
<name>A0ABW3CDF5_9ACTN</name>
<sequence>MPDFAIGDRVRVRAVDPDHHTRAPGYVRGQEGKIVLSFGPWALPDDVARGIDPPRVEPVHVVRFEAR</sequence>
<gene>
    <name evidence="2" type="ORF">ACFQ07_05020</name>
</gene>
<proteinExistence type="predicted"/>
<evidence type="ECO:0000313" key="2">
    <source>
        <dbReference type="EMBL" id="MFD0851567.1"/>
    </source>
</evidence>
<dbReference type="SUPFAM" id="SSF50090">
    <property type="entry name" value="Electron transport accessory proteins"/>
    <property type="match status" value="1"/>
</dbReference>
<dbReference type="EMBL" id="JBHTIR010000590">
    <property type="protein sequence ID" value="MFD0851567.1"/>
    <property type="molecule type" value="Genomic_DNA"/>
</dbReference>
<feature type="domain" description="Nitrile hydratase beta subunit" evidence="1">
    <location>
        <begin position="2"/>
        <end position="66"/>
    </location>
</feature>
<dbReference type="Pfam" id="PF02211">
    <property type="entry name" value="NHase_beta_C"/>
    <property type="match status" value="1"/>
</dbReference>
<comment type="caution">
    <text evidence="2">The sequence shown here is derived from an EMBL/GenBank/DDBJ whole genome shotgun (WGS) entry which is preliminary data.</text>
</comment>
<dbReference type="InterPro" id="IPR024690">
    <property type="entry name" value="CN_hydtase_beta_dom_C"/>
</dbReference>
<keyword evidence="2" id="KW-0456">Lyase</keyword>
<evidence type="ECO:0000259" key="1">
    <source>
        <dbReference type="Pfam" id="PF02211"/>
    </source>
</evidence>
<organism evidence="2 3">
    <name type="scientific">Actinomadura adrarensis</name>
    <dbReference type="NCBI Taxonomy" id="1819600"/>
    <lineage>
        <taxon>Bacteria</taxon>
        <taxon>Bacillati</taxon>
        <taxon>Actinomycetota</taxon>
        <taxon>Actinomycetes</taxon>
        <taxon>Streptosporangiales</taxon>
        <taxon>Thermomonosporaceae</taxon>
        <taxon>Actinomadura</taxon>
    </lineage>
</organism>